<dbReference type="SUPFAM" id="SSF52058">
    <property type="entry name" value="L domain-like"/>
    <property type="match status" value="1"/>
</dbReference>
<dbReference type="Pfam" id="PF05729">
    <property type="entry name" value="NACHT"/>
    <property type="match status" value="1"/>
</dbReference>
<dbReference type="RefSeq" id="WP_378531255.1">
    <property type="nucleotide sequence ID" value="NZ_JBHSBH010000005.1"/>
</dbReference>
<feature type="domain" description="NACHT" evidence="3">
    <location>
        <begin position="283"/>
        <end position="619"/>
    </location>
</feature>
<name>A0ABV8FK70_9ACTN</name>
<sequence length="1109" mass="122481">MAKTVGTQAGRLWLAHRSAEDDRYKDLTELIRVNFRDGISRRKVEHQIDGIALAVMERLQPLCEGELRGLQEEDKASVIAEVTEALREADLSDAVVLGADADAVKLARDVRARIPRRDLSFELGEAGARLFDVLLMECCDCLVRIVMELPQFGPRATAETLTRLSGLSDQVAMVLARMPPRSLDAPEGADDDEEFGRRYAEHISRVLDHVELFGVRVRRYRPQTSLSVAYISLSVSGDGLRRTSTPGMDRLAGHLSLAGERWDEAEHGSNATVRVETALGDKHRTLIRGEAGSGKSTLLRWLAITAVREGFDADLAGWNGCMPFLVKLRSHADGDLPRPEDFLNGTADALTGLMPRGWVHRRLKSGKALLLVDGVDELPGSQRRKVPGWLRDLLSAFPGVRVVVTSRPAAASARWLAGEGFATAHLEPMAPGDLRALIRQWHQAIGDTEHLPCAVEELPGYEGALLARLESAPHLRALAATPLLAAMLCALNLDHATRLPRDRMGLYAATLEMLLDRRDGERDIPSFQDVDLDYTQKLRILQDLAWRLSTSHRSELPKPVVLRGIEEKLAAMPQVEGTPEAVADHLLQRSGVLREPVDGRIDFVHRTVQEYLTAQQAVYDHDIEYLIDRAHQPGWRETIIMAAGHANGPQLTELLTGILARTTDGSRRARYMKLLAAACLETAPTVPVELRQQVHACVDDLVPPREKNTARSLSTAGDVVLDRLPATLDGLTAAQAAATVHAAALINGPRALRRLVGYRHDPRPGVQRELQRAWTYFDPDEYARRVLVDAPLTDTIVRVATTAQLPFLRHLANIRKLFVEVAPLDDLSFLDDVQGLESIGFYEVPAPDISPLLHHAETLHDISGALFQETASRIFAELPMLRSLNVGFDGLRDINFVDDLPQLEELTIRGLDGVRDFSPISRRQNLVCLWLMDCNHLVDVTLLPLGDQMRELGIYGSRLSCGLADIVAQAPRIERLNIADCPWISDIEPLSRLRLKSLVIGGRVDDIGPLATQHQLAVLILIDSGVEDLTPLSGLLQLEQVNLGRCRNLTDLAPLASLGKLDTLVLTDARPGLDLAPLARRRGVRIRIRAGQDVRNRELVRGSIIEEIP</sequence>
<dbReference type="Proteomes" id="UP001595847">
    <property type="component" value="Unassembled WGS sequence"/>
</dbReference>
<dbReference type="InterPro" id="IPR032675">
    <property type="entry name" value="LRR_dom_sf"/>
</dbReference>
<dbReference type="Gene3D" id="3.40.50.300">
    <property type="entry name" value="P-loop containing nucleotide triphosphate hydrolases"/>
    <property type="match status" value="1"/>
</dbReference>
<gene>
    <name evidence="4" type="ORF">ACFOVU_07625</name>
</gene>
<evidence type="ECO:0000313" key="5">
    <source>
        <dbReference type="Proteomes" id="UP001595847"/>
    </source>
</evidence>
<dbReference type="InterPro" id="IPR007111">
    <property type="entry name" value="NACHT_NTPase"/>
</dbReference>
<dbReference type="Gene3D" id="3.80.10.10">
    <property type="entry name" value="Ribonuclease Inhibitor"/>
    <property type="match status" value="1"/>
</dbReference>
<organism evidence="4 5">
    <name type="scientific">Nocardiopsis sediminis</name>
    <dbReference type="NCBI Taxonomy" id="1778267"/>
    <lineage>
        <taxon>Bacteria</taxon>
        <taxon>Bacillati</taxon>
        <taxon>Actinomycetota</taxon>
        <taxon>Actinomycetes</taxon>
        <taxon>Streptosporangiales</taxon>
        <taxon>Nocardiopsidaceae</taxon>
        <taxon>Nocardiopsis</taxon>
    </lineage>
</organism>
<reference evidence="5" key="1">
    <citation type="journal article" date="2019" name="Int. J. Syst. Evol. Microbiol.">
        <title>The Global Catalogue of Microorganisms (GCM) 10K type strain sequencing project: providing services to taxonomists for standard genome sequencing and annotation.</title>
        <authorList>
            <consortium name="The Broad Institute Genomics Platform"/>
            <consortium name="The Broad Institute Genome Sequencing Center for Infectious Disease"/>
            <person name="Wu L."/>
            <person name="Ma J."/>
        </authorList>
    </citation>
    <scope>NUCLEOTIDE SEQUENCE [LARGE SCALE GENOMIC DNA]</scope>
    <source>
        <strain evidence="5">TBRC 1826</strain>
    </source>
</reference>
<evidence type="ECO:0000256" key="1">
    <source>
        <dbReference type="ARBA" id="ARBA00022741"/>
    </source>
</evidence>
<dbReference type="SUPFAM" id="SSF52540">
    <property type="entry name" value="P-loop containing nucleoside triphosphate hydrolases"/>
    <property type="match status" value="1"/>
</dbReference>
<proteinExistence type="predicted"/>
<dbReference type="PROSITE" id="PS50837">
    <property type="entry name" value="NACHT"/>
    <property type="match status" value="1"/>
</dbReference>
<protein>
    <submittedName>
        <fullName evidence="4">NACHT domain-containing protein</fullName>
    </submittedName>
</protein>
<evidence type="ECO:0000313" key="4">
    <source>
        <dbReference type="EMBL" id="MFC3995779.1"/>
    </source>
</evidence>
<keyword evidence="2" id="KW-0067">ATP-binding</keyword>
<dbReference type="InterPro" id="IPR027417">
    <property type="entry name" value="P-loop_NTPase"/>
</dbReference>
<keyword evidence="1" id="KW-0547">Nucleotide-binding</keyword>
<comment type="caution">
    <text evidence="4">The sequence shown here is derived from an EMBL/GenBank/DDBJ whole genome shotgun (WGS) entry which is preliminary data.</text>
</comment>
<keyword evidence="5" id="KW-1185">Reference proteome</keyword>
<dbReference type="EMBL" id="JBHSBH010000005">
    <property type="protein sequence ID" value="MFC3995779.1"/>
    <property type="molecule type" value="Genomic_DNA"/>
</dbReference>
<dbReference type="Pfam" id="PF22733">
    <property type="entry name" value="NNH1"/>
    <property type="match status" value="1"/>
</dbReference>
<dbReference type="PANTHER" id="PTHR46844:SF1">
    <property type="entry name" value="SLR5058 PROTEIN"/>
    <property type="match status" value="1"/>
</dbReference>
<evidence type="ECO:0000256" key="2">
    <source>
        <dbReference type="ARBA" id="ARBA00022840"/>
    </source>
</evidence>
<evidence type="ECO:0000259" key="3">
    <source>
        <dbReference type="PROSITE" id="PS50837"/>
    </source>
</evidence>
<dbReference type="PANTHER" id="PTHR46844">
    <property type="entry name" value="SLR5058 PROTEIN"/>
    <property type="match status" value="1"/>
</dbReference>
<dbReference type="InterPro" id="IPR054547">
    <property type="entry name" value="NNH1"/>
</dbReference>
<accession>A0ABV8FK70</accession>